<evidence type="ECO:0000256" key="2">
    <source>
        <dbReference type="SAM" id="SignalP"/>
    </source>
</evidence>
<feature type="signal peptide" evidence="2">
    <location>
        <begin position="1"/>
        <end position="22"/>
    </location>
</feature>
<dbReference type="AlphaFoldDB" id="A0A8R1IFT1"/>
<name>A0A8R1IFT1_CAEJA</name>
<dbReference type="PROSITE" id="PS50015">
    <property type="entry name" value="SAP_B"/>
    <property type="match status" value="1"/>
</dbReference>
<dbReference type="EnsemblMetazoa" id="CJA28486.1">
    <property type="protein sequence ID" value="CJA28486.1"/>
    <property type="gene ID" value="WBGene00184060"/>
</dbReference>
<evidence type="ECO:0000259" key="3">
    <source>
        <dbReference type="PROSITE" id="PS50015"/>
    </source>
</evidence>
<keyword evidence="1" id="KW-1015">Disulfide bond</keyword>
<accession>A0A8R1IFT1</accession>
<keyword evidence="5" id="KW-1185">Reference proteome</keyword>
<dbReference type="Proteomes" id="UP000005237">
    <property type="component" value="Unassembled WGS sequence"/>
</dbReference>
<protein>
    <submittedName>
        <fullName evidence="4">Saposin B-type domain-containing protein</fullName>
    </submittedName>
</protein>
<dbReference type="InterPro" id="IPR008139">
    <property type="entry name" value="SaposinB_dom"/>
</dbReference>
<evidence type="ECO:0000256" key="1">
    <source>
        <dbReference type="ARBA" id="ARBA00023157"/>
    </source>
</evidence>
<evidence type="ECO:0000313" key="4">
    <source>
        <dbReference type="EnsemblMetazoa" id="CJA28486.1"/>
    </source>
</evidence>
<proteinExistence type="predicted"/>
<reference evidence="5" key="1">
    <citation type="submission" date="2010-08" db="EMBL/GenBank/DDBJ databases">
        <authorList>
            <consortium name="Caenorhabditis japonica Sequencing Consortium"/>
            <person name="Wilson R.K."/>
        </authorList>
    </citation>
    <scope>NUCLEOTIDE SEQUENCE [LARGE SCALE GENOMIC DNA]</scope>
    <source>
        <strain evidence="5">DF5081</strain>
    </source>
</reference>
<sequence length="133" mass="14863">MFKLKVILFFIILTSFISIALSLPSPFELKNDDGYPINGDTNEEIFQKYKCRVCDDIMVDNVELVDGELVINEKLGVKICDTFFSKILHNSFGGIICHTVVQAKLDEIIKAIVSSGSANKISDQVCKAIHFCE</sequence>
<evidence type="ECO:0000313" key="5">
    <source>
        <dbReference type="Proteomes" id="UP000005237"/>
    </source>
</evidence>
<feature type="chain" id="PRO_5035920678" evidence="2">
    <location>
        <begin position="23"/>
        <end position="133"/>
    </location>
</feature>
<dbReference type="Gene3D" id="1.10.225.10">
    <property type="entry name" value="Saposin-like"/>
    <property type="match status" value="1"/>
</dbReference>
<reference evidence="4" key="2">
    <citation type="submission" date="2022-06" db="UniProtKB">
        <authorList>
            <consortium name="EnsemblMetazoa"/>
        </authorList>
    </citation>
    <scope>IDENTIFICATION</scope>
    <source>
        <strain evidence="4">DF5081</strain>
    </source>
</reference>
<feature type="domain" description="Saposin B-type" evidence="3">
    <location>
        <begin position="47"/>
        <end position="133"/>
    </location>
</feature>
<keyword evidence="2" id="KW-0732">Signal</keyword>
<organism evidence="4 5">
    <name type="scientific">Caenorhabditis japonica</name>
    <dbReference type="NCBI Taxonomy" id="281687"/>
    <lineage>
        <taxon>Eukaryota</taxon>
        <taxon>Metazoa</taxon>
        <taxon>Ecdysozoa</taxon>
        <taxon>Nematoda</taxon>
        <taxon>Chromadorea</taxon>
        <taxon>Rhabditida</taxon>
        <taxon>Rhabditina</taxon>
        <taxon>Rhabditomorpha</taxon>
        <taxon>Rhabditoidea</taxon>
        <taxon>Rhabditidae</taxon>
        <taxon>Peloderinae</taxon>
        <taxon>Caenorhabditis</taxon>
    </lineage>
</organism>